<dbReference type="AlphaFoldDB" id="A0A969W923"/>
<organism evidence="3 4">
    <name type="scientific">Solimonas marina</name>
    <dbReference type="NCBI Taxonomy" id="2714601"/>
    <lineage>
        <taxon>Bacteria</taxon>
        <taxon>Pseudomonadati</taxon>
        <taxon>Pseudomonadota</taxon>
        <taxon>Gammaproteobacteria</taxon>
        <taxon>Nevskiales</taxon>
        <taxon>Nevskiaceae</taxon>
        <taxon>Solimonas</taxon>
    </lineage>
</organism>
<dbReference type="InterPro" id="IPR036165">
    <property type="entry name" value="YefM-like_sf"/>
</dbReference>
<evidence type="ECO:0000256" key="1">
    <source>
        <dbReference type="ARBA" id="ARBA00009981"/>
    </source>
</evidence>
<protein>
    <recommendedName>
        <fullName evidence="2">Antitoxin</fullName>
    </recommendedName>
</protein>
<evidence type="ECO:0000256" key="2">
    <source>
        <dbReference type="RuleBase" id="RU362080"/>
    </source>
</evidence>
<dbReference type="NCBIfam" id="TIGR01552">
    <property type="entry name" value="phd_fam"/>
    <property type="match status" value="1"/>
</dbReference>
<dbReference type="RefSeq" id="WP_168146401.1">
    <property type="nucleotide sequence ID" value="NZ_JAAVXB010000001.1"/>
</dbReference>
<accession>A0A969W923</accession>
<dbReference type="SUPFAM" id="SSF143120">
    <property type="entry name" value="YefM-like"/>
    <property type="match status" value="1"/>
</dbReference>
<dbReference type="EMBL" id="JAAVXB010000001">
    <property type="protein sequence ID" value="NKF21166.1"/>
    <property type="molecule type" value="Genomic_DNA"/>
</dbReference>
<comment type="caution">
    <text evidence="3">The sequence shown here is derived from an EMBL/GenBank/DDBJ whole genome shotgun (WGS) entry which is preliminary data.</text>
</comment>
<dbReference type="Gene3D" id="3.40.1620.10">
    <property type="entry name" value="YefM-like domain"/>
    <property type="match status" value="1"/>
</dbReference>
<reference evidence="3" key="1">
    <citation type="submission" date="2020-03" db="EMBL/GenBank/DDBJ databases">
        <title>Solimonas marina sp. nov., isolated from deep seawater of the Pacific Ocean.</title>
        <authorList>
            <person name="Liu X."/>
            <person name="Lai Q."/>
            <person name="Sun F."/>
            <person name="Gai Y."/>
            <person name="Li G."/>
            <person name="Shao Z."/>
        </authorList>
    </citation>
    <scope>NUCLEOTIDE SEQUENCE</scope>
    <source>
        <strain evidence="3">C16B3</strain>
    </source>
</reference>
<comment type="function">
    <text evidence="2">Antitoxin component of a type II toxin-antitoxin (TA) system.</text>
</comment>
<evidence type="ECO:0000313" key="4">
    <source>
        <dbReference type="Proteomes" id="UP000653472"/>
    </source>
</evidence>
<evidence type="ECO:0000313" key="3">
    <source>
        <dbReference type="EMBL" id="NKF21166.1"/>
    </source>
</evidence>
<dbReference type="InterPro" id="IPR006442">
    <property type="entry name" value="Antitoxin_Phd/YefM"/>
</dbReference>
<sequence length="86" mass="9580">MKKVSIADAKNRLTELLYQAEEGQPVQVTRRGQAVAVLLSDAEYARLRNAAAGAADFAIWAQTWRQRLPAGIEGITAAELERWREL</sequence>
<comment type="similarity">
    <text evidence="1 2">Belongs to the phD/YefM antitoxin family.</text>
</comment>
<dbReference type="Pfam" id="PF02604">
    <property type="entry name" value="PhdYeFM_antitox"/>
    <property type="match status" value="1"/>
</dbReference>
<proteinExistence type="inferred from homology"/>
<name>A0A969W923_9GAMM</name>
<dbReference type="Proteomes" id="UP000653472">
    <property type="component" value="Unassembled WGS sequence"/>
</dbReference>
<keyword evidence="4" id="KW-1185">Reference proteome</keyword>
<gene>
    <name evidence="3" type="ORF">G7Y82_02475</name>
</gene>